<gene>
    <name evidence="3" type="ORF">CHIRRI_LOCUS12900</name>
</gene>
<feature type="signal peptide" evidence="2">
    <location>
        <begin position="1"/>
        <end position="21"/>
    </location>
</feature>
<evidence type="ECO:0000313" key="4">
    <source>
        <dbReference type="Proteomes" id="UP001153620"/>
    </source>
</evidence>
<feature type="coiled-coil region" evidence="1">
    <location>
        <begin position="231"/>
        <end position="286"/>
    </location>
</feature>
<dbReference type="OrthoDB" id="7790068at2759"/>
<evidence type="ECO:0000256" key="2">
    <source>
        <dbReference type="SAM" id="SignalP"/>
    </source>
</evidence>
<proteinExistence type="predicted"/>
<dbReference type="EMBL" id="OU895880">
    <property type="protein sequence ID" value="CAG9810083.1"/>
    <property type="molecule type" value="Genomic_DNA"/>
</dbReference>
<evidence type="ECO:0000313" key="3">
    <source>
        <dbReference type="EMBL" id="CAG9810083.1"/>
    </source>
</evidence>
<accession>A0A9N9S685</accession>
<dbReference type="InterPro" id="IPR032675">
    <property type="entry name" value="LRR_dom_sf"/>
</dbReference>
<dbReference type="Proteomes" id="UP001153620">
    <property type="component" value="Chromosome 4"/>
</dbReference>
<reference evidence="3" key="1">
    <citation type="submission" date="2022-01" db="EMBL/GenBank/DDBJ databases">
        <authorList>
            <person name="King R."/>
        </authorList>
    </citation>
    <scope>NUCLEOTIDE SEQUENCE</scope>
</reference>
<evidence type="ECO:0000256" key="1">
    <source>
        <dbReference type="SAM" id="Coils"/>
    </source>
</evidence>
<name>A0A9N9S685_9DIPT</name>
<feature type="chain" id="PRO_5040314309" evidence="2">
    <location>
        <begin position="22"/>
        <end position="317"/>
    </location>
</feature>
<dbReference type="SUPFAM" id="SSF52058">
    <property type="entry name" value="L domain-like"/>
    <property type="match status" value="1"/>
</dbReference>
<dbReference type="AlphaFoldDB" id="A0A9N9S685"/>
<sequence>MTKKIFTILFLIISIASFIHADDEEISIDCTIGKVNYIFFNQLMSCTVSSKTNIMRRETKVTSICGGSTAGIKVFYALSKVIRYIPKNLKVVFKDLTGFRLENTQLKMVTKEDLEPFPDLLMFASVSNHIEFLDEDLFIYNTKLQYVSFRANKISFIHPTVFANVKLTLKQLYMDAQAINCGIGNPTTPAAIENALIKFEFSQCADILNAPALYSLWLELKGQVSGGSEELETCQADLAAASTDLDAAKTELDTAKTELDTATTELATAKQEAAECSSELEAAKTACEGTGATLEEITGKLAGCCAGDATAKNCIAL</sequence>
<dbReference type="Gene3D" id="1.20.120.330">
    <property type="entry name" value="Nucleotidyltransferases domain 2"/>
    <property type="match status" value="1"/>
</dbReference>
<keyword evidence="1" id="KW-0175">Coiled coil</keyword>
<protein>
    <submittedName>
        <fullName evidence="3">Uncharacterized protein</fullName>
    </submittedName>
</protein>
<organism evidence="3 4">
    <name type="scientific">Chironomus riparius</name>
    <dbReference type="NCBI Taxonomy" id="315576"/>
    <lineage>
        <taxon>Eukaryota</taxon>
        <taxon>Metazoa</taxon>
        <taxon>Ecdysozoa</taxon>
        <taxon>Arthropoda</taxon>
        <taxon>Hexapoda</taxon>
        <taxon>Insecta</taxon>
        <taxon>Pterygota</taxon>
        <taxon>Neoptera</taxon>
        <taxon>Endopterygota</taxon>
        <taxon>Diptera</taxon>
        <taxon>Nematocera</taxon>
        <taxon>Chironomoidea</taxon>
        <taxon>Chironomidae</taxon>
        <taxon>Chironominae</taxon>
        <taxon>Chironomus</taxon>
    </lineage>
</organism>
<dbReference type="Gene3D" id="3.80.10.10">
    <property type="entry name" value="Ribonuclease Inhibitor"/>
    <property type="match status" value="1"/>
</dbReference>
<keyword evidence="2" id="KW-0732">Signal</keyword>
<reference evidence="3" key="2">
    <citation type="submission" date="2022-10" db="EMBL/GenBank/DDBJ databases">
        <authorList>
            <consortium name="ENA_rothamsted_submissions"/>
            <consortium name="culmorum"/>
            <person name="King R."/>
        </authorList>
    </citation>
    <scope>NUCLEOTIDE SEQUENCE</scope>
</reference>
<keyword evidence="4" id="KW-1185">Reference proteome</keyword>